<reference evidence="2" key="1">
    <citation type="journal article" date="2017" name="Nature">
        <title>The sunflower genome provides insights into oil metabolism, flowering and Asterid evolution.</title>
        <authorList>
            <person name="Badouin H."/>
            <person name="Gouzy J."/>
            <person name="Grassa C.J."/>
            <person name="Murat F."/>
            <person name="Staton S.E."/>
            <person name="Cottret L."/>
            <person name="Lelandais-Briere C."/>
            <person name="Owens G.L."/>
            <person name="Carrere S."/>
            <person name="Mayjonade B."/>
            <person name="Legrand L."/>
            <person name="Gill N."/>
            <person name="Kane N.C."/>
            <person name="Bowers J.E."/>
            <person name="Hubner S."/>
            <person name="Bellec A."/>
            <person name="Berard A."/>
            <person name="Berges H."/>
            <person name="Blanchet N."/>
            <person name="Boniface M.C."/>
            <person name="Brunel D."/>
            <person name="Catrice O."/>
            <person name="Chaidir N."/>
            <person name="Claudel C."/>
            <person name="Donnadieu C."/>
            <person name="Faraut T."/>
            <person name="Fievet G."/>
            <person name="Helmstetter N."/>
            <person name="King M."/>
            <person name="Knapp S.J."/>
            <person name="Lai Z."/>
            <person name="Le Paslier M.C."/>
            <person name="Lippi Y."/>
            <person name="Lorenzon L."/>
            <person name="Mandel J.R."/>
            <person name="Marage G."/>
            <person name="Marchand G."/>
            <person name="Marquand E."/>
            <person name="Bret-Mestries E."/>
            <person name="Morien E."/>
            <person name="Nambeesan S."/>
            <person name="Nguyen T."/>
            <person name="Pegot-Espagnet P."/>
            <person name="Pouilly N."/>
            <person name="Raftis F."/>
            <person name="Sallet E."/>
            <person name="Schiex T."/>
            <person name="Thomas J."/>
            <person name="Vandecasteele C."/>
            <person name="Vares D."/>
            <person name="Vear F."/>
            <person name="Vautrin S."/>
            <person name="Crespi M."/>
            <person name="Mangin B."/>
            <person name="Burke J.M."/>
            <person name="Salse J."/>
            <person name="Munos S."/>
            <person name="Vincourt P."/>
            <person name="Rieseberg L.H."/>
            <person name="Langlade N.B."/>
        </authorList>
    </citation>
    <scope>NUCLEOTIDE SEQUENCE</scope>
    <source>
        <tissue evidence="2">Leaves</tissue>
    </source>
</reference>
<comment type="caution">
    <text evidence="2">The sequence shown here is derived from an EMBL/GenBank/DDBJ whole genome shotgun (WGS) entry which is preliminary data.</text>
</comment>
<accession>A0A9K3DYB2</accession>
<reference evidence="2" key="2">
    <citation type="submission" date="2020-06" db="EMBL/GenBank/DDBJ databases">
        <title>Helianthus annuus Genome sequencing and assembly Release 2.</title>
        <authorList>
            <person name="Gouzy J."/>
            <person name="Langlade N."/>
            <person name="Munos S."/>
        </authorList>
    </citation>
    <scope>NUCLEOTIDE SEQUENCE</scope>
    <source>
        <tissue evidence="2">Leaves</tissue>
    </source>
</reference>
<feature type="compositionally biased region" description="Polar residues" evidence="1">
    <location>
        <begin position="23"/>
        <end position="46"/>
    </location>
</feature>
<keyword evidence="3" id="KW-1185">Reference proteome</keyword>
<dbReference type="Gramene" id="mRNA:HanXRQr2_Chr15g0684641">
    <property type="protein sequence ID" value="CDS:HanXRQr2_Chr15g0684641.1"/>
    <property type="gene ID" value="HanXRQr2_Chr15g0684641"/>
</dbReference>
<gene>
    <name evidence="2" type="ORF">HanXRQr2_Chr15g0684641</name>
</gene>
<feature type="region of interest" description="Disordered" evidence="1">
    <location>
        <begin position="1"/>
        <end position="68"/>
    </location>
</feature>
<evidence type="ECO:0000313" key="3">
    <source>
        <dbReference type="Proteomes" id="UP000215914"/>
    </source>
</evidence>
<sequence length="68" mass="7096">MVATEVVIPSSKPPSSSGRQKAETSQESQLSSPKTSTKILCLNSSPPRLPESASGDPLVTTPLFVKKG</sequence>
<dbReference type="Proteomes" id="UP000215914">
    <property type="component" value="Unassembled WGS sequence"/>
</dbReference>
<proteinExistence type="predicted"/>
<evidence type="ECO:0000313" key="2">
    <source>
        <dbReference type="EMBL" id="KAF5763800.1"/>
    </source>
</evidence>
<protein>
    <submittedName>
        <fullName evidence="2">Uncharacterized protein</fullName>
    </submittedName>
</protein>
<dbReference type="AlphaFoldDB" id="A0A9K3DYB2"/>
<dbReference type="EMBL" id="MNCJ02000330">
    <property type="protein sequence ID" value="KAF5763800.1"/>
    <property type="molecule type" value="Genomic_DNA"/>
</dbReference>
<name>A0A9K3DYB2_HELAN</name>
<organism evidence="2 3">
    <name type="scientific">Helianthus annuus</name>
    <name type="common">Common sunflower</name>
    <dbReference type="NCBI Taxonomy" id="4232"/>
    <lineage>
        <taxon>Eukaryota</taxon>
        <taxon>Viridiplantae</taxon>
        <taxon>Streptophyta</taxon>
        <taxon>Embryophyta</taxon>
        <taxon>Tracheophyta</taxon>
        <taxon>Spermatophyta</taxon>
        <taxon>Magnoliopsida</taxon>
        <taxon>eudicotyledons</taxon>
        <taxon>Gunneridae</taxon>
        <taxon>Pentapetalae</taxon>
        <taxon>asterids</taxon>
        <taxon>campanulids</taxon>
        <taxon>Asterales</taxon>
        <taxon>Asteraceae</taxon>
        <taxon>Asteroideae</taxon>
        <taxon>Heliantheae alliance</taxon>
        <taxon>Heliantheae</taxon>
        <taxon>Helianthus</taxon>
    </lineage>
</organism>
<evidence type="ECO:0000256" key="1">
    <source>
        <dbReference type="SAM" id="MobiDB-lite"/>
    </source>
</evidence>